<keyword evidence="2" id="KW-1185">Reference proteome</keyword>
<dbReference type="SUPFAM" id="SSF46626">
    <property type="entry name" value="Cytochrome c"/>
    <property type="match status" value="1"/>
</dbReference>
<sequence length="105" mass="11761">MKKLISSLTAICLVSSCAYLTHSEENAYSAPEPTLRIASAADSDLATVTRGYMIYQTQCGQCHEYKIADDMSKAKWHQMNWNAGLEKADEKDLLAYLVGVQRIRE</sequence>
<proteinExistence type="predicted"/>
<organism evidence="1 2">
    <name type="scientific">Persicirhabdus sediminis</name>
    <dbReference type="NCBI Taxonomy" id="454144"/>
    <lineage>
        <taxon>Bacteria</taxon>
        <taxon>Pseudomonadati</taxon>
        <taxon>Verrucomicrobiota</taxon>
        <taxon>Verrucomicrobiia</taxon>
        <taxon>Verrucomicrobiales</taxon>
        <taxon>Verrucomicrobiaceae</taxon>
        <taxon>Persicirhabdus</taxon>
    </lineage>
</organism>
<name>A0A8J7MGH9_9BACT</name>
<gene>
    <name evidence="1" type="ORF">JIN82_09525</name>
</gene>
<dbReference type="Proteomes" id="UP000624703">
    <property type="component" value="Unassembled WGS sequence"/>
</dbReference>
<dbReference type="InterPro" id="IPR036909">
    <property type="entry name" value="Cyt_c-like_dom_sf"/>
</dbReference>
<reference evidence="1" key="1">
    <citation type="submission" date="2021-01" db="EMBL/GenBank/DDBJ databases">
        <title>Modified the classification status of verrucomicrobia.</title>
        <authorList>
            <person name="Feng X."/>
        </authorList>
    </citation>
    <scope>NUCLEOTIDE SEQUENCE</scope>
    <source>
        <strain evidence="1">_KCTC 22039</strain>
    </source>
</reference>
<dbReference type="AlphaFoldDB" id="A0A8J7MGH9"/>
<evidence type="ECO:0000313" key="2">
    <source>
        <dbReference type="Proteomes" id="UP000624703"/>
    </source>
</evidence>
<evidence type="ECO:0000313" key="1">
    <source>
        <dbReference type="EMBL" id="MBK1791389.1"/>
    </source>
</evidence>
<accession>A0A8J7MGH9</accession>
<protein>
    <recommendedName>
        <fullName evidence="3">Cytochrome c domain-containing protein</fullName>
    </recommendedName>
</protein>
<dbReference type="RefSeq" id="WP_200311396.1">
    <property type="nucleotide sequence ID" value="NZ_JAENIM010000039.1"/>
</dbReference>
<dbReference type="PROSITE" id="PS51257">
    <property type="entry name" value="PROKAR_LIPOPROTEIN"/>
    <property type="match status" value="1"/>
</dbReference>
<dbReference type="GO" id="GO:0020037">
    <property type="term" value="F:heme binding"/>
    <property type="evidence" value="ECO:0007669"/>
    <property type="project" value="InterPro"/>
</dbReference>
<evidence type="ECO:0008006" key="3">
    <source>
        <dbReference type="Google" id="ProtNLM"/>
    </source>
</evidence>
<comment type="caution">
    <text evidence="1">The sequence shown here is derived from an EMBL/GenBank/DDBJ whole genome shotgun (WGS) entry which is preliminary data.</text>
</comment>
<dbReference type="GO" id="GO:0009055">
    <property type="term" value="F:electron transfer activity"/>
    <property type="evidence" value="ECO:0007669"/>
    <property type="project" value="InterPro"/>
</dbReference>
<dbReference type="EMBL" id="JAENIM010000039">
    <property type="protein sequence ID" value="MBK1791389.1"/>
    <property type="molecule type" value="Genomic_DNA"/>
</dbReference>